<keyword evidence="15" id="KW-0007">Acetylation</keyword>
<dbReference type="FunFam" id="1.10.510.10:FF:000078">
    <property type="entry name" value="Serine/threonine-protein kinase PRP4 homolog"/>
    <property type="match status" value="1"/>
</dbReference>
<evidence type="ECO:0000256" key="20">
    <source>
        <dbReference type="ARBA" id="ARBA00031858"/>
    </source>
</evidence>
<dbReference type="FunFam" id="3.30.200.20:FF:000123">
    <property type="entry name" value="serine/threonine-protein kinase PRP4 homolog"/>
    <property type="match status" value="1"/>
</dbReference>
<keyword evidence="9" id="KW-0808">Transferase</keyword>
<dbReference type="GO" id="GO:0005694">
    <property type="term" value="C:chromosome"/>
    <property type="evidence" value="ECO:0007669"/>
    <property type="project" value="UniProtKB-SubCell"/>
</dbReference>
<evidence type="ECO:0000256" key="3">
    <source>
        <dbReference type="ARBA" id="ARBA00012513"/>
    </source>
</evidence>
<evidence type="ECO:0000256" key="21">
    <source>
        <dbReference type="ARBA" id="ARBA00046964"/>
    </source>
</evidence>
<evidence type="ECO:0000256" key="9">
    <source>
        <dbReference type="ARBA" id="ARBA00022679"/>
    </source>
</evidence>
<evidence type="ECO:0000256" key="22">
    <source>
        <dbReference type="SAM" id="Coils"/>
    </source>
</evidence>
<feature type="region of interest" description="Disordered" evidence="23">
    <location>
        <begin position="841"/>
        <end position="872"/>
    </location>
</feature>
<keyword evidence="16" id="KW-0508">mRNA splicing</keyword>
<feature type="compositionally biased region" description="Basic and acidic residues" evidence="23">
    <location>
        <begin position="324"/>
        <end position="385"/>
    </location>
</feature>
<evidence type="ECO:0000256" key="14">
    <source>
        <dbReference type="ARBA" id="ARBA00022843"/>
    </source>
</evidence>
<dbReference type="GO" id="GO:0045292">
    <property type="term" value="P:mRNA cis splicing, via spliceosome"/>
    <property type="evidence" value="ECO:0007669"/>
    <property type="project" value="InterPro"/>
</dbReference>
<dbReference type="PROSITE" id="PS00108">
    <property type="entry name" value="PROTEIN_KINASE_ST"/>
    <property type="match status" value="1"/>
</dbReference>
<feature type="compositionally biased region" description="Basic and acidic residues" evidence="23">
    <location>
        <begin position="271"/>
        <end position="291"/>
    </location>
</feature>
<name>A0A2P5WFY5_GOSBA</name>
<keyword evidence="17" id="KW-0539">Nucleus</keyword>
<dbReference type="OrthoDB" id="3967at2759"/>
<protein>
    <recommendedName>
        <fullName evidence="19">Serine/threonine-protein kinase PRP4 homolog</fullName>
        <ecNumber evidence="3">2.7.11.1</ecNumber>
    </recommendedName>
    <alternativeName>
        <fullName evidence="20">PRP4 pre-mRNA-processing factor 4 homolog</fullName>
    </alternativeName>
</protein>
<dbReference type="EC" id="2.7.11.1" evidence="3"/>
<evidence type="ECO:0000256" key="6">
    <source>
        <dbReference type="ARBA" id="ARBA00022527"/>
    </source>
</evidence>
<dbReference type="InterPro" id="IPR050494">
    <property type="entry name" value="Ser_Thr_dual-spec_kinase"/>
</dbReference>
<evidence type="ECO:0000256" key="2">
    <source>
        <dbReference type="ARBA" id="ARBA00004286"/>
    </source>
</evidence>
<dbReference type="Gene3D" id="1.10.510.10">
    <property type="entry name" value="Transferase(Phosphotransferase) domain 1"/>
    <property type="match status" value="1"/>
</dbReference>
<comment type="subunit">
    <text evidence="21">Interacts with CLK1 C-terminus. Associates with the U5 snRNP and NCOR1 deacetylase complexes. Identified in the spliceosome C complex.</text>
</comment>
<evidence type="ECO:0000256" key="1">
    <source>
        <dbReference type="ARBA" id="ARBA00004123"/>
    </source>
</evidence>
<dbReference type="Pfam" id="PF00069">
    <property type="entry name" value="Pkinase"/>
    <property type="match status" value="1"/>
</dbReference>
<evidence type="ECO:0000256" key="10">
    <source>
        <dbReference type="ARBA" id="ARBA00022728"/>
    </source>
</evidence>
<evidence type="ECO:0000259" key="24">
    <source>
        <dbReference type="PROSITE" id="PS50011"/>
    </source>
</evidence>
<evidence type="ECO:0000256" key="13">
    <source>
        <dbReference type="ARBA" id="ARBA00022840"/>
    </source>
</evidence>
<evidence type="ECO:0000256" key="8">
    <source>
        <dbReference type="ARBA" id="ARBA00022664"/>
    </source>
</evidence>
<keyword evidence="5" id="KW-1017">Isopeptide bond</keyword>
<evidence type="ECO:0000256" key="19">
    <source>
        <dbReference type="ARBA" id="ARBA00023637"/>
    </source>
</evidence>
<evidence type="ECO:0000313" key="25">
    <source>
        <dbReference type="EMBL" id="PPR90000.1"/>
    </source>
</evidence>
<comment type="similarity">
    <text evidence="18">Belongs to the protein kinase superfamily. CMGC Ser/Thr protein kinase family.</text>
</comment>
<sequence length="1242" mass="146088">MASDTTDSHRRKHHRSPSDEEETDKSSKRHKHRHHKHRHHRHRSKKHEDEARDGGEDPLPPPSIPRPDDDVEEGEILDEEPTAEIKADQSRDGRDVSDPGAGENSNSVDEQVRGIGDKSEDRKHNHARLSGNLSVESQGELVPRVLSDDHINSSPSRSGKKKNYHEDVKEVDDKKLSDTRNSLSSESSGEKYKTSASSPLDSRCYDYTRSRSESRYIVRERSRSQSIVDEEALLNRSRRHERHPSQDGQHGSRNLVRNDERERSASYGRYVGEERHRNMGTRGRERSRERGMDWELRREKERDRSREREMGVEWSRDREIYGERRRERERARSRDRDMSGERRREKERERSREREMERERRREKERGKSRDRDLDGERRREKIDIRNILTSPSRSGKKKNYHEDVKEVDDKKLSDTRNSLSSESSGEKYKTSASSPLDSRCYDYTRSRSESRYIVRERSRSQSIVDEEALLKRSRRHERDPRQDGQHGSRNLVRNDERERSASYGRYMGEERHRNMETRGRERSREREMDWELRREKERDRSREREMGVEWSRDREIYGERRRERERARSRDRDMSGERRREKERERSREREMERERRREKERGKSRDRDLDGERRREKVHDRIWDTEADRDRKREKERDWSRDHSSAYDRDRDRRREKTEEWNQERERERRRDRSGDRDRNIEIENDGYGDRDRYKKHSHSKRDETEIYRDGTRKNETVKVHGSNIDSLERHSDKLKRDEEEQDDFEERLTLKLAGEEEEEAELNRIKEESRKRRQAILEKYKCQPLQQQTQSLAADVNKDNRPVENNGQIIAATRAGPDVVGGHEDIYFADPLLSVQKSPSENGHAASERTSGAAGLGEGTPKSERSDDIFCDDIFGETPTGVRKLGKGDGLPVIRSGLHDNWDDAEGYYSYRFGEILDGRYEVTAAHGKGVFSTVVRAKDLKAGATVSEEVAIKIIRNNETMHKAGQLEVQILKKLAGADPDDKRHCVRFLSSFKYRNHLCLVFESLHMNLREVLKKFGRNIGLKLTAVRAYAKQLFIALKHLKNCGVLHCDIKPDNMLVNEAKNVLKLCDFGNAMFAGKNEITPYLVSRFYRAPEIILGLPYDHPMDIWSVGCCLYELYTGKVLFPGPTNNDMLRLHMELKGPFPKKMLRKGAFTEQHFDQDLNFHATEEDPVTKKSIKRMILNIKPKDISSIIVGSPGEDPKMVANFKDLLEKIFVLDPEKRMTVTQALAHPFITGK</sequence>
<keyword evidence="11" id="KW-0547">Nucleotide-binding</keyword>
<evidence type="ECO:0000256" key="15">
    <source>
        <dbReference type="ARBA" id="ARBA00022990"/>
    </source>
</evidence>
<organism evidence="25 26">
    <name type="scientific">Gossypium barbadense</name>
    <name type="common">Sea Island cotton</name>
    <name type="synonym">Hibiscus barbadensis</name>
    <dbReference type="NCBI Taxonomy" id="3634"/>
    <lineage>
        <taxon>Eukaryota</taxon>
        <taxon>Viridiplantae</taxon>
        <taxon>Streptophyta</taxon>
        <taxon>Embryophyta</taxon>
        <taxon>Tracheophyta</taxon>
        <taxon>Spermatophyta</taxon>
        <taxon>Magnoliopsida</taxon>
        <taxon>eudicotyledons</taxon>
        <taxon>Gunneridae</taxon>
        <taxon>Pentapetalae</taxon>
        <taxon>rosids</taxon>
        <taxon>malvids</taxon>
        <taxon>Malvales</taxon>
        <taxon>Malvaceae</taxon>
        <taxon>Malvoideae</taxon>
        <taxon>Gossypium</taxon>
    </lineage>
</organism>
<dbReference type="InterPro" id="IPR008271">
    <property type="entry name" value="Ser/Thr_kinase_AS"/>
</dbReference>
<keyword evidence="10" id="KW-0747">Spliceosome</keyword>
<feature type="compositionally biased region" description="Basic and acidic residues" evidence="23">
    <location>
        <begin position="83"/>
        <end position="97"/>
    </location>
</feature>
<feature type="compositionally biased region" description="Basic and acidic residues" evidence="23">
    <location>
        <begin position="203"/>
        <end position="223"/>
    </location>
</feature>
<feature type="compositionally biased region" description="Basic and acidic residues" evidence="23">
    <location>
        <begin position="477"/>
        <end position="501"/>
    </location>
</feature>
<feature type="domain" description="Protein kinase" evidence="24">
    <location>
        <begin position="924"/>
        <end position="1239"/>
    </location>
</feature>
<evidence type="ECO:0000256" key="12">
    <source>
        <dbReference type="ARBA" id="ARBA00022777"/>
    </source>
</evidence>
<dbReference type="InterPro" id="IPR011009">
    <property type="entry name" value="Kinase-like_dom_sf"/>
</dbReference>
<keyword evidence="6" id="KW-0723">Serine/threonine-protein kinase</keyword>
<evidence type="ECO:0000256" key="23">
    <source>
        <dbReference type="SAM" id="MobiDB-lite"/>
    </source>
</evidence>
<keyword evidence="7" id="KW-0597">Phosphoprotein</keyword>
<evidence type="ECO:0000256" key="7">
    <source>
        <dbReference type="ARBA" id="ARBA00022553"/>
    </source>
</evidence>
<feature type="compositionally biased region" description="Basic and acidic residues" evidence="23">
    <location>
        <begin position="401"/>
        <end position="415"/>
    </location>
</feature>
<dbReference type="SMART" id="SM00220">
    <property type="entry name" value="S_TKc"/>
    <property type="match status" value="1"/>
</dbReference>
<gene>
    <name evidence="25" type="ORF">GOBAR_AA30683</name>
</gene>
<dbReference type="InterPro" id="IPR044092">
    <property type="entry name" value="STKc_PRP4"/>
</dbReference>
<evidence type="ECO:0000256" key="18">
    <source>
        <dbReference type="ARBA" id="ARBA00023596"/>
    </source>
</evidence>
<dbReference type="SUPFAM" id="SSF56112">
    <property type="entry name" value="Protein kinase-like (PK-like)"/>
    <property type="match status" value="1"/>
</dbReference>
<comment type="subcellular location">
    <subcellularLocation>
        <location evidence="2">Chromosome</location>
    </subcellularLocation>
    <subcellularLocation>
        <location evidence="1">Nucleus</location>
    </subcellularLocation>
</comment>
<keyword evidence="22" id="KW-0175">Coiled coil</keyword>
<dbReference type="EMBL" id="KZ667754">
    <property type="protein sequence ID" value="PPR90000.1"/>
    <property type="molecule type" value="Genomic_DNA"/>
</dbReference>
<evidence type="ECO:0000256" key="17">
    <source>
        <dbReference type="ARBA" id="ARBA00023242"/>
    </source>
</evidence>
<keyword evidence="12" id="KW-0418">Kinase</keyword>
<evidence type="ECO:0000256" key="4">
    <source>
        <dbReference type="ARBA" id="ARBA00022454"/>
    </source>
</evidence>
<evidence type="ECO:0000256" key="11">
    <source>
        <dbReference type="ARBA" id="ARBA00022741"/>
    </source>
</evidence>
<evidence type="ECO:0000256" key="16">
    <source>
        <dbReference type="ARBA" id="ARBA00023187"/>
    </source>
</evidence>
<keyword evidence="4" id="KW-0158">Chromosome</keyword>
<accession>A0A2P5WFY5</accession>
<feature type="compositionally biased region" description="Basic and acidic residues" evidence="23">
    <location>
        <begin position="440"/>
        <end position="460"/>
    </location>
</feature>
<keyword evidence="8" id="KW-0507">mRNA processing</keyword>
<dbReference type="GO" id="GO:0004674">
    <property type="term" value="F:protein serine/threonine kinase activity"/>
    <property type="evidence" value="ECO:0007669"/>
    <property type="project" value="UniProtKB-KW"/>
</dbReference>
<feature type="compositionally biased region" description="Basic and acidic residues" evidence="23">
    <location>
        <begin position="110"/>
        <end position="123"/>
    </location>
</feature>
<feature type="region of interest" description="Disordered" evidence="23">
    <location>
        <begin position="324"/>
        <end position="722"/>
    </location>
</feature>
<feature type="compositionally biased region" description="Basic and acidic residues" evidence="23">
    <location>
        <begin position="703"/>
        <end position="721"/>
    </location>
</feature>
<evidence type="ECO:0000256" key="5">
    <source>
        <dbReference type="ARBA" id="ARBA00022499"/>
    </source>
</evidence>
<feature type="compositionally biased region" description="Basic and acidic residues" evidence="23">
    <location>
        <begin position="164"/>
        <end position="178"/>
    </location>
</feature>
<reference evidence="25 26" key="1">
    <citation type="submission" date="2015-01" db="EMBL/GenBank/DDBJ databases">
        <title>Genome of allotetraploid Gossypium barbadense reveals genomic plasticity and fiber elongation in cotton evolution.</title>
        <authorList>
            <person name="Chen X."/>
            <person name="Liu X."/>
            <person name="Zhao B."/>
            <person name="Zheng H."/>
            <person name="Hu Y."/>
            <person name="Lu G."/>
            <person name="Yang C."/>
            <person name="Chen J."/>
            <person name="Shan C."/>
            <person name="Zhang L."/>
            <person name="Zhou Y."/>
            <person name="Wang L."/>
            <person name="Guo W."/>
            <person name="Bai Y."/>
            <person name="Ruan J."/>
            <person name="Shangguan X."/>
            <person name="Mao Y."/>
            <person name="Jiang J."/>
            <person name="Zhu Y."/>
            <person name="Lei J."/>
            <person name="Kang H."/>
            <person name="Chen S."/>
            <person name="He X."/>
            <person name="Wang R."/>
            <person name="Wang Y."/>
            <person name="Chen J."/>
            <person name="Wang L."/>
            <person name="Yu S."/>
            <person name="Wang B."/>
            <person name="Wei J."/>
            <person name="Song S."/>
            <person name="Lu X."/>
            <person name="Gao Z."/>
            <person name="Gu W."/>
            <person name="Deng X."/>
            <person name="Ma D."/>
            <person name="Wang S."/>
            <person name="Liang W."/>
            <person name="Fang L."/>
            <person name="Cai C."/>
            <person name="Zhu X."/>
            <person name="Zhou B."/>
            <person name="Zhang Y."/>
            <person name="Chen Z."/>
            <person name="Xu S."/>
            <person name="Zhu R."/>
            <person name="Wang S."/>
            <person name="Zhang T."/>
            <person name="Zhao G."/>
        </authorList>
    </citation>
    <scope>NUCLEOTIDE SEQUENCE [LARGE SCALE GENOMIC DNA]</scope>
    <source>
        <strain evidence="26">cv. Xinhai21</strain>
        <tissue evidence="25">Leaf</tissue>
    </source>
</reference>
<dbReference type="PANTHER" id="PTHR24058:SF103">
    <property type="entry name" value="SERINE_THREONINE-PROTEIN KINASE PRP4 HOMOLOG"/>
    <property type="match status" value="1"/>
</dbReference>
<proteinExistence type="inferred from homology"/>
<dbReference type="Proteomes" id="UP000239757">
    <property type="component" value="Unassembled WGS sequence"/>
</dbReference>
<feature type="compositionally biased region" description="Basic and acidic residues" evidence="23">
    <location>
        <begin position="46"/>
        <end position="55"/>
    </location>
</feature>
<keyword evidence="13" id="KW-0067">ATP-binding</keyword>
<feature type="compositionally biased region" description="Basic and acidic residues" evidence="23">
    <location>
        <begin position="508"/>
        <end position="695"/>
    </location>
</feature>
<dbReference type="CDD" id="cd14135">
    <property type="entry name" value="STKc_PRP4"/>
    <property type="match status" value="1"/>
</dbReference>
<feature type="compositionally biased region" description="Acidic residues" evidence="23">
    <location>
        <begin position="69"/>
        <end position="82"/>
    </location>
</feature>
<evidence type="ECO:0000313" key="26">
    <source>
        <dbReference type="Proteomes" id="UP000239757"/>
    </source>
</evidence>
<dbReference type="PROSITE" id="PS50011">
    <property type="entry name" value="PROTEIN_KINASE_DOM"/>
    <property type="match status" value="1"/>
</dbReference>
<dbReference type="GO" id="GO:0005524">
    <property type="term" value="F:ATP binding"/>
    <property type="evidence" value="ECO:0007669"/>
    <property type="project" value="UniProtKB-KW"/>
</dbReference>
<dbReference type="PANTHER" id="PTHR24058">
    <property type="entry name" value="DUAL SPECIFICITY PROTEIN KINASE"/>
    <property type="match status" value="1"/>
</dbReference>
<dbReference type="InterPro" id="IPR000719">
    <property type="entry name" value="Prot_kinase_dom"/>
</dbReference>
<dbReference type="AlphaFoldDB" id="A0A2P5WFY5"/>
<dbReference type="Gene3D" id="3.30.200.20">
    <property type="entry name" value="Phosphorylase Kinase, domain 1"/>
    <property type="match status" value="1"/>
</dbReference>
<feature type="region of interest" description="Disordered" evidence="23">
    <location>
        <begin position="1"/>
        <end position="291"/>
    </location>
</feature>
<feature type="compositionally biased region" description="Basic residues" evidence="23">
    <location>
        <begin position="27"/>
        <end position="45"/>
    </location>
</feature>
<keyword evidence="14" id="KW-0832">Ubl conjugation</keyword>
<feature type="coiled-coil region" evidence="22">
    <location>
        <begin position="730"/>
        <end position="778"/>
    </location>
</feature>
<dbReference type="GO" id="GO:0005681">
    <property type="term" value="C:spliceosomal complex"/>
    <property type="evidence" value="ECO:0007669"/>
    <property type="project" value="UniProtKB-KW"/>
</dbReference>